<dbReference type="PROSITE" id="PS51257">
    <property type="entry name" value="PROKAR_LIPOPROTEIN"/>
    <property type="match status" value="1"/>
</dbReference>
<dbReference type="Gene3D" id="3.60.60.10">
    <property type="entry name" value="Penicillin V Acylase, Chain A"/>
    <property type="match status" value="1"/>
</dbReference>
<protein>
    <recommendedName>
        <fullName evidence="3">Choloylglycine hydrolase/NAAA C-terminal domain-containing protein</fullName>
    </recommendedName>
</protein>
<evidence type="ECO:0000313" key="4">
    <source>
        <dbReference type="EMBL" id="ODS01799.1"/>
    </source>
</evidence>
<dbReference type="EMBL" id="LPWF01000004">
    <property type="protein sequence ID" value="ODS01799.1"/>
    <property type="molecule type" value="Genomic_DNA"/>
</dbReference>
<dbReference type="GO" id="GO:0016787">
    <property type="term" value="F:hydrolase activity"/>
    <property type="evidence" value="ECO:0007669"/>
    <property type="project" value="UniProtKB-KW"/>
</dbReference>
<evidence type="ECO:0000256" key="2">
    <source>
        <dbReference type="ARBA" id="ARBA00022801"/>
    </source>
</evidence>
<evidence type="ECO:0000256" key="1">
    <source>
        <dbReference type="ARBA" id="ARBA00006625"/>
    </source>
</evidence>
<dbReference type="Pfam" id="PF02275">
    <property type="entry name" value="CBAH"/>
    <property type="match status" value="1"/>
</dbReference>
<reference evidence="4 5" key="1">
    <citation type="journal article" date="2016" name="Environ. Microbiol.">
        <title>New Methyloceanibacter diversity from North Sea sediments includes methanotroph containing solely the soluble methane monooxygenase.</title>
        <authorList>
            <person name="Vekeman B."/>
            <person name="Kerckhof F.M."/>
            <person name="Cremers G."/>
            <person name="de Vos P."/>
            <person name="Vandamme P."/>
            <person name="Boon N."/>
            <person name="Op den Camp H.J."/>
            <person name="Heylen K."/>
        </authorList>
    </citation>
    <scope>NUCLEOTIDE SEQUENCE [LARGE SCALE GENOMIC DNA]</scope>
    <source>
        <strain evidence="4 5">R-67175</strain>
    </source>
</reference>
<name>A0A1E3W7L2_9HYPH</name>
<dbReference type="AlphaFoldDB" id="A0A1E3W7L2"/>
<sequence>MMRDPHSQEEIAPMIRRVSIYALVAAFACATTPGLACTNIALKAKDGATIRARTMEFANLLHSSVSVVPKGAAMHGTLPDGGKGIAYTTKYNMLGANALGQDIILDGMNDQGLSIGLLYFPGFAEYAKATPENANRAMAPHEFGNWVLGSFANVDEVKAGLGQVAVVPTPAPVLNQVQPLHYIVSDKSGKSIVIEPIGGTLQVTDAPLGVMTNAPTYDWHTTNLRNYVNLSVTGVPPVDLGGTTFGQLGNGAGMHGLPGDFTPPSRFVRAVAFSQAEYPSDTAEEAVWSGFHIMNQFDIPLGSVREESGGKPLAELTQWTTVSDMKNMRFYFKTYGSQSIHMIDLAKAFAAAKGEIRQIEMGSEPAIADDSTTFMSQTEAAQ</sequence>
<feature type="domain" description="Choloylglycine hydrolase/NAAA C-terminal" evidence="3">
    <location>
        <begin position="37"/>
        <end position="347"/>
    </location>
</feature>
<dbReference type="Proteomes" id="UP000094472">
    <property type="component" value="Unassembled WGS sequence"/>
</dbReference>
<dbReference type="InterPro" id="IPR052193">
    <property type="entry name" value="Peptidase_C59"/>
</dbReference>
<gene>
    <name evidence="4" type="ORF">AUC69_06095</name>
</gene>
<dbReference type="PANTHER" id="PTHR35527:SF2">
    <property type="entry name" value="HYDROLASE"/>
    <property type="match status" value="1"/>
</dbReference>
<dbReference type="InterPro" id="IPR029055">
    <property type="entry name" value="Ntn_hydrolases_N"/>
</dbReference>
<dbReference type="InterPro" id="IPR029132">
    <property type="entry name" value="CBAH/NAAA_C"/>
</dbReference>
<organism evidence="4 5">
    <name type="scientific">Methyloceanibacter superfactus</name>
    <dbReference type="NCBI Taxonomy" id="1774969"/>
    <lineage>
        <taxon>Bacteria</taxon>
        <taxon>Pseudomonadati</taxon>
        <taxon>Pseudomonadota</taxon>
        <taxon>Alphaproteobacteria</taxon>
        <taxon>Hyphomicrobiales</taxon>
        <taxon>Hyphomicrobiaceae</taxon>
        <taxon>Methyloceanibacter</taxon>
    </lineage>
</organism>
<dbReference type="SUPFAM" id="SSF56235">
    <property type="entry name" value="N-terminal nucleophile aminohydrolases (Ntn hydrolases)"/>
    <property type="match status" value="1"/>
</dbReference>
<evidence type="ECO:0000259" key="3">
    <source>
        <dbReference type="Pfam" id="PF02275"/>
    </source>
</evidence>
<keyword evidence="2" id="KW-0378">Hydrolase</keyword>
<comment type="caution">
    <text evidence="4">The sequence shown here is derived from an EMBL/GenBank/DDBJ whole genome shotgun (WGS) entry which is preliminary data.</text>
</comment>
<evidence type="ECO:0000313" key="5">
    <source>
        <dbReference type="Proteomes" id="UP000094472"/>
    </source>
</evidence>
<accession>A0A1E3W7L2</accession>
<dbReference type="STRING" id="1774969.AUC69_06095"/>
<dbReference type="CDD" id="cd00542">
    <property type="entry name" value="Ntn_PVA"/>
    <property type="match status" value="1"/>
</dbReference>
<proteinExistence type="inferred from homology"/>
<comment type="similarity">
    <text evidence="1">Belongs to the peptidase C59 family.</text>
</comment>
<keyword evidence="5" id="KW-1185">Reference proteome</keyword>
<dbReference type="PANTHER" id="PTHR35527">
    <property type="entry name" value="CHOLOYLGLYCINE HYDROLASE"/>
    <property type="match status" value="1"/>
</dbReference>